<dbReference type="InterPro" id="IPR036396">
    <property type="entry name" value="Cyt_P450_sf"/>
</dbReference>
<dbReference type="PRINTS" id="PR00385">
    <property type="entry name" value="P450"/>
</dbReference>
<sequence length="672" mass="71529">MFEAITAVVFGLGKALCVLALVLLLLGLDIGKRWRLRHIPGPPALPFLGNLPQLLTLGSPTFFRQCRKKYGPVFRVAFGRNWSIVVAEPDLLRQVGTRVLNHALFRSLMRGEFQQLDDLGLLIARDDYWRLVRSAWQPAFSAASLSGYLPRMVACAVQLTDRLETRAREAEAEAAKGGSGKAATAAGRVNIHRELGSMTLQVVGSTAYGVDFRAMDCDDIAGAVAEVDDAAAAATAVAAAAAEGGSGRPDDKFGRVLVEACRNVFRYSSLVYGTKYSRVSLLLPELRPLVSAVAHVLPDRPFAQLLRARGDLRNACVCLIQGWKTRPVQPLGSHPGADTPIAATTTTTTTQSSPRLDDGNKPPLPASSAAANGRDGQNAAVEAATFANGFNGNGNGDGKPSGSFGKGAAAEGAESGAGPEAAPRVAVGSFLGLILSARDKASGAALTDLQVAAQVQTFILAGYETTANGLAFAVYCIATNPKVERRLLAEIDEVLGPDRPPTEADLPRLPYTEAVFNEALRLYPPAHATNRLEDKGPVQVGGYTVPANTAIFLSIYSAHHNPDVWPRAEEFIPERFLPTSPLYPEVCSRVPNAHAPFGYGSRMCIGWKFAVQEAKVALARLYQRLVFELEPGQVPLRTSVGITLAPKDGLWVRPVARHPLPASPAAASAAHT</sequence>
<dbReference type="PROSITE" id="PS00086">
    <property type="entry name" value="CYTOCHROME_P450"/>
    <property type="match status" value="1"/>
</dbReference>
<evidence type="ECO:0000256" key="3">
    <source>
        <dbReference type="SAM" id="MobiDB-lite"/>
    </source>
</evidence>
<reference evidence="5 6" key="1">
    <citation type="journal article" date="2023" name="Commun. Biol.">
        <title>Reorganization of the ancestral sex-determining regions during the evolution of trioecy in Pleodorina starrii.</title>
        <authorList>
            <person name="Takahashi K."/>
            <person name="Suzuki S."/>
            <person name="Kawai-Toyooka H."/>
            <person name="Yamamoto K."/>
            <person name="Hamaji T."/>
            <person name="Ootsuki R."/>
            <person name="Yamaguchi H."/>
            <person name="Kawachi M."/>
            <person name="Higashiyama T."/>
            <person name="Nozaki H."/>
        </authorList>
    </citation>
    <scope>NUCLEOTIDE SEQUENCE [LARGE SCALE GENOMIC DNA]</scope>
    <source>
        <strain evidence="5 6">NIES-4479</strain>
    </source>
</reference>
<dbReference type="GO" id="GO:0005506">
    <property type="term" value="F:iron ion binding"/>
    <property type="evidence" value="ECO:0007669"/>
    <property type="project" value="InterPro"/>
</dbReference>
<evidence type="ECO:0008006" key="7">
    <source>
        <dbReference type="Google" id="ProtNLM"/>
    </source>
</evidence>
<gene>
    <name evidence="5" type="primary">PLESTBF000370</name>
    <name evidence="5" type="ORF">PLESTB_000734000</name>
</gene>
<keyword evidence="4" id="KW-1133">Transmembrane helix</keyword>
<keyword evidence="1 2" id="KW-0479">Metal-binding</keyword>
<feature type="region of interest" description="Disordered" evidence="3">
    <location>
        <begin position="390"/>
        <end position="421"/>
    </location>
</feature>
<evidence type="ECO:0000313" key="5">
    <source>
        <dbReference type="EMBL" id="GLC53342.1"/>
    </source>
</evidence>
<feature type="region of interest" description="Disordered" evidence="3">
    <location>
        <begin position="328"/>
        <end position="378"/>
    </location>
</feature>
<dbReference type="GO" id="GO:0020037">
    <property type="term" value="F:heme binding"/>
    <property type="evidence" value="ECO:0007669"/>
    <property type="project" value="InterPro"/>
</dbReference>
<dbReference type="AlphaFoldDB" id="A0A9W6BJI2"/>
<comment type="similarity">
    <text evidence="2">Belongs to the cytochrome P450 family.</text>
</comment>
<dbReference type="InterPro" id="IPR017972">
    <property type="entry name" value="Cyt_P450_CS"/>
</dbReference>
<dbReference type="PANTHER" id="PTHR24301:SF2">
    <property type="entry name" value="THROMBOXANE-A SYNTHASE"/>
    <property type="match status" value="1"/>
</dbReference>
<evidence type="ECO:0000256" key="4">
    <source>
        <dbReference type="SAM" id="Phobius"/>
    </source>
</evidence>
<evidence type="ECO:0000256" key="2">
    <source>
        <dbReference type="RuleBase" id="RU000461"/>
    </source>
</evidence>
<feature type="binding site" description="axial binding residue" evidence="1">
    <location>
        <position position="604"/>
    </location>
    <ligand>
        <name>heme</name>
        <dbReference type="ChEBI" id="CHEBI:30413"/>
    </ligand>
    <ligandPart>
        <name>Fe</name>
        <dbReference type="ChEBI" id="CHEBI:18248"/>
    </ligandPart>
</feature>
<keyword evidence="1 2" id="KW-0349">Heme</keyword>
<dbReference type="GO" id="GO:0004497">
    <property type="term" value="F:monooxygenase activity"/>
    <property type="evidence" value="ECO:0007669"/>
    <property type="project" value="UniProtKB-KW"/>
</dbReference>
<dbReference type="InterPro" id="IPR001128">
    <property type="entry name" value="Cyt_P450"/>
</dbReference>
<keyword evidence="4" id="KW-0472">Membrane</keyword>
<proteinExistence type="inferred from homology"/>
<evidence type="ECO:0000256" key="1">
    <source>
        <dbReference type="PIRSR" id="PIRSR602401-1"/>
    </source>
</evidence>
<keyword evidence="4" id="KW-0812">Transmembrane</keyword>
<organism evidence="5 6">
    <name type="scientific">Pleodorina starrii</name>
    <dbReference type="NCBI Taxonomy" id="330485"/>
    <lineage>
        <taxon>Eukaryota</taxon>
        <taxon>Viridiplantae</taxon>
        <taxon>Chlorophyta</taxon>
        <taxon>core chlorophytes</taxon>
        <taxon>Chlorophyceae</taxon>
        <taxon>CS clade</taxon>
        <taxon>Chlamydomonadales</taxon>
        <taxon>Volvocaceae</taxon>
        <taxon>Pleodorina</taxon>
    </lineage>
</organism>
<keyword evidence="6" id="KW-1185">Reference proteome</keyword>
<keyword evidence="2" id="KW-0503">Monooxygenase</keyword>
<dbReference type="Pfam" id="PF00067">
    <property type="entry name" value="p450"/>
    <property type="match status" value="2"/>
</dbReference>
<dbReference type="SUPFAM" id="SSF48264">
    <property type="entry name" value="Cytochrome P450"/>
    <property type="match status" value="2"/>
</dbReference>
<evidence type="ECO:0000313" key="6">
    <source>
        <dbReference type="Proteomes" id="UP001165080"/>
    </source>
</evidence>
<accession>A0A9W6BJI2</accession>
<dbReference type="Proteomes" id="UP001165080">
    <property type="component" value="Unassembled WGS sequence"/>
</dbReference>
<dbReference type="PRINTS" id="PR00463">
    <property type="entry name" value="EP450I"/>
</dbReference>
<feature type="transmembrane region" description="Helical" evidence="4">
    <location>
        <begin position="6"/>
        <end position="28"/>
    </location>
</feature>
<comment type="caution">
    <text evidence="5">The sequence shown here is derived from an EMBL/GenBank/DDBJ whole genome shotgun (WGS) entry which is preliminary data.</text>
</comment>
<name>A0A9W6BJI2_9CHLO</name>
<keyword evidence="2" id="KW-0560">Oxidoreductase</keyword>
<dbReference type="EMBL" id="BRXU01000007">
    <property type="protein sequence ID" value="GLC53342.1"/>
    <property type="molecule type" value="Genomic_DNA"/>
</dbReference>
<dbReference type="Gene3D" id="1.10.630.10">
    <property type="entry name" value="Cytochrome P450"/>
    <property type="match status" value="2"/>
</dbReference>
<dbReference type="GO" id="GO:0016705">
    <property type="term" value="F:oxidoreductase activity, acting on paired donors, with incorporation or reduction of molecular oxygen"/>
    <property type="evidence" value="ECO:0007669"/>
    <property type="project" value="InterPro"/>
</dbReference>
<keyword evidence="1 2" id="KW-0408">Iron</keyword>
<comment type="cofactor">
    <cofactor evidence="1">
        <name>heme</name>
        <dbReference type="ChEBI" id="CHEBI:30413"/>
    </cofactor>
</comment>
<feature type="compositionally biased region" description="Low complexity" evidence="3">
    <location>
        <begin position="401"/>
        <end position="421"/>
    </location>
</feature>
<dbReference type="InterPro" id="IPR002401">
    <property type="entry name" value="Cyt_P450_E_grp-I"/>
</dbReference>
<dbReference type="PANTHER" id="PTHR24301">
    <property type="entry name" value="THROMBOXANE-A SYNTHASE"/>
    <property type="match status" value="1"/>
</dbReference>
<protein>
    <recommendedName>
        <fullName evidence="7">Cytochrome P450</fullName>
    </recommendedName>
</protein>